<dbReference type="Pfam" id="PF18962">
    <property type="entry name" value="Por_Secre_tail"/>
    <property type="match status" value="1"/>
</dbReference>
<dbReference type="PANTHER" id="PTHR44103:SF1">
    <property type="entry name" value="PROPROTEIN CONVERTASE P"/>
    <property type="match status" value="1"/>
</dbReference>
<dbReference type="InterPro" id="IPR013517">
    <property type="entry name" value="FG-GAP"/>
</dbReference>
<dbReference type="SUPFAM" id="SSF69318">
    <property type="entry name" value="Integrin alpha N-terminal domain"/>
    <property type="match status" value="2"/>
</dbReference>
<name>A0ABW4X455_9BACT</name>
<dbReference type="PANTHER" id="PTHR44103">
    <property type="entry name" value="PROPROTEIN CONVERTASE P"/>
    <property type="match status" value="1"/>
</dbReference>
<feature type="domain" description="Secretion system C-terminal sorting" evidence="2">
    <location>
        <begin position="678"/>
        <end position="752"/>
    </location>
</feature>
<reference evidence="4" key="1">
    <citation type="journal article" date="2019" name="Int. J. Syst. Evol. Microbiol.">
        <title>The Global Catalogue of Microorganisms (GCM) 10K type strain sequencing project: providing services to taxonomists for standard genome sequencing and annotation.</title>
        <authorList>
            <consortium name="The Broad Institute Genomics Platform"/>
            <consortium name="The Broad Institute Genome Sequencing Center for Infectious Disease"/>
            <person name="Wu L."/>
            <person name="Ma J."/>
        </authorList>
    </citation>
    <scope>NUCLEOTIDE SEQUENCE [LARGE SCALE GENOMIC DNA]</scope>
    <source>
        <strain evidence="4">JCM 16545</strain>
    </source>
</reference>
<protein>
    <submittedName>
        <fullName evidence="3">FG-GAP-like repeat-containing protein</fullName>
    </submittedName>
</protein>
<dbReference type="EMBL" id="JBHUHV010000059">
    <property type="protein sequence ID" value="MFD2069361.1"/>
    <property type="molecule type" value="Genomic_DNA"/>
</dbReference>
<gene>
    <name evidence="3" type="ORF">ACFSKU_20930</name>
</gene>
<evidence type="ECO:0000313" key="3">
    <source>
        <dbReference type="EMBL" id="MFD2069361.1"/>
    </source>
</evidence>
<dbReference type="Pfam" id="PF13517">
    <property type="entry name" value="FG-GAP_3"/>
    <property type="match status" value="1"/>
</dbReference>
<organism evidence="3 4">
    <name type="scientific">Pontibacter silvestris</name>
    <dbReference type="NCBI Taxonomy" id="2305183"/>
    <lineage>
        <taxon>Bacteria</taxon>
        <taxon>Pseudomonadati</taxon>
        <taxon>Bacteroidota</taxon>
        <taxon>Cytophagia</taxon>
        <taxon>Cytophagales</taxon>
        <taxon>Hymenobacteraceae</taxon>
        <taxon>Pontibacter</taxon>
    </lineage>
</organism>
<sequence length="753" mass="82871">MSLPDSIMKKLLTLITILLAVRVCVAQERLQFRLRTDVPVMASDGELASPWSGGLNTPQFSTIDLNKDGQQDLFAFDRMLRKVYTWLAVQESGTWSYKYVPEYEVFFPADLDAWVLLRDYNCDGLKDIFTSSPLGIRVFKQEAAAQGQLKFTESKSFLTYNTNEVNLQMNAADVPSIVDMDGDGDLDVLIAEFSAGYNLEYYRNVQAEDGLECGSLTFVKASNWWGGITECEGCNNFRFGTTCSDMGNGRVAAPLHSGHDGSSILLLDLNADGDKDLIMGGVQCENLVLMENHGDRNTALMTGFEQGFPAEKPATFNYFPSAYYEDVTFDGVPDMLVAPSVTQDLLNINLEQSVWLYENKGMENQPDFQFVQDDFLQSQMIDVGESAYPAFADLNGDGLLDMLVGNEVTFRDGLYSASISYYQNTGTATAPAFTLVTDDYLNLSQRQLRSLKPAFADINADGALDLVLTYRGQSAGTNQIYYIPNQVAANQPAAFDFSAAQTLLKVTDGDTPAFFDADQDGDLDMVLGKANGTLQFYRNAGSATQPKYELVKNNVGGINSSYDLQNIYPVVVDVDGDNQPDLLTVDDSGKLRIYRDFSKNLDDNFTAEGEDVLENTLTNQLQTTRFGRGLSIAVAPLGGQNKLYAVVGARGGGLYLLEQVAGYVENSGEENQKPGLVVFPNPADKNIRESICVEADALVRLDVYGVTGRKIYSTGEQYVSNYNIPLHHFAAGLYMLRATSQAGEHTTVKFIVR</sequence>
<proteinExistence type="predicted"/>
<evidence type="ECO:0000256" key="1">
    <source>
        <dbReference type="ARBA" id="ARBA00022729"/>
    </source>
</evidence>
<evidence type="ECO:0000313" key="4">
    <source>
        <dbReference type="Proteomes" id="UP001597369"/>
    </source>
</evidence>
<dbReference type="InterPro" id="IPR028994">
    <property type="entry name" value="Integrin_alpha_N"/>
</dbReference>
<keyword evidence="1" id="KW-0732">Signal</keyword>
<dbReference type="RefSeq" id="WP_229961324.1">
    <property type="nucleotide sequence ID" value="NZ_JAJJWI010000011.1"/>
</dbReference>
<dbReference type="Gene3D" id="2.130.10.130">
    <property type="entry name" value="Integrin alpha, N-terminal"/>
    <property type="match status" value="1"/>
</dbReference>
<accession>A0ABW4X455</accession>
<evidence type="ECO:0000259" key="2">
    <source>
        <dbReference type="Pfam" id="PF18962"/>
    </source>
</evidence>
<dbReference type="NCBIfam" id="TIGR04183">
    <property type="entry name" value="Por_Secre_tail"/>
    <property type="match status" value="1"/>
</dbReference>
<dbReference type="InterPro" id="IPR026444">
    <property type="entry name" value="Secre_tail"/>
</dbReference>
<dbReference type="Proteomes" id="UP001597369">
    <property type="component" value="Unassembled WGS sequence"/>
</dbReference>
<keyword evidence="4" id="KW-1185">Reference proteome</keyword>
<comment type="caution">
    <text evidence="3">The sequence shown here is derived from an EMBL/GenBank/DDBJ whole genome shotgun (WGS) entry which is preliminary data.</text>
</comment>